<dbReference type="Proteomes" id="UP001519460">
    <property type="component" value="Unassembled WGS sequence"/>
</dbReference>
<name>A0ABD0KUW3_9CAEN</name>
<gene>
    <name evidence="1" type="ORF">BaRGS_00017932</name>
</gene>
<reference evidence="1 2" key="1">
    <citation type="journal article" date="2023" name="Sci. Data">
        <title>Genome assembly of the Korean intertidal mud-creeper Batillaria attramentaria.</title>
        <authorList>
            <person name="Patra A.K."/>
            <person name="Ho P.T."/>
            <person name="Jun S."/>
            <person name="Lee S.J."/>
            <person name="Kim Y."/>
            <person name="Won Y.J."/>
        </authorList>
    </citation>
    <scope>NUCLEOTIDE SEQUENCE [LARGE SCALE GENOMIC DNA]</scope>
    <source>
        <strain evidence="1">Wonlab-2016</strain>
    </source>
</reference>
<evidence type="ECO:0000313" key="2">
    <source>
        <dbReference type="Proteomes" id="UP001519460"/>
    </source>
</evidence>
<dbReference type="AlphaFoldDB" id="A0ABD0KUW3"/>
<keyword evidence="2" id="KW-1185">Reference proteome</keyword>
<comment type="caution">
    <text evidence="1">The sequence shown here is derived from an EMBL/GenBank/DDBJ whole genome shotgun (WGS) entry which is preliminary data.</text>
</comment>
<dbReference type="EMBL" id="JACVVK020000122">
    <property type="protein sequence ID" value="KAK7490876.1"/>
    <property type="molecule type" value="Genomic_DNA"/>
</dbReference>
<accession>A0ABD0KUW3</accession>
<sequence>MHGGKGRLDDRAGTASGLCSSCRALPAEATFFVEIHQDDNTIQLPSSLAAWQQVSSTWAHVRFNTETSQLRWPCPSSHYTPPLPKPQPNLSINEPAELEKKKNPSALHSFVIIDPNYCRLPAKLFPASNAFR</sequence>
<proteinExistence type="predicted"/>
<protein>
    <submittedName>
        <fullName evidence="1">Uncharacterized protein</fullName>
    </submittedName>
</protein>
<organism evidence="1 2">
    <name type="scientific">Batillaria attramentaria</name>
    <dbReference type="NCBI Taxonomy" id="370345"/>
    <lineage>
        <taxon>Eukaryota</taxon>
        <taxon>Metazoa</taxon>
        <taxon>Spiralia</taxon>
        <taxon>Lophotrochozoa</taxon>
        <taxon>Mollusca</taxon>
        <taxon>Gastropoda</taxon>
        <taxon>Caenogastropoda</taxon>
        <taxon>Sorbeoconcha</taxon>
        <taxon>Cerithioidea</taxon>
        <taxon>Batillariidae</taxon>
        <taxon>Batillaria</taxon>
    </lineage>
</organism>
<evidence type="ECO:0000313" key="1">
    <source>
        <dbReference type="EMBL" id="KAK7490876.1"/>
    </source>
</evidence>